<evidence type="ECO:0000313" key="1">
    <source>
        <dbReference type="Proteomes" id="UP000887560"/>
    </source>
</evidence>
<dbReference type="Gene3D" id="3.40.50.1820">
    <property type="entry name" value="alpha/beta hydrolase"/>
    <property type="match status" value="1"/>
</dbReference>
<accession>A0A915NM65</accession>
<dbReference type="Proteomes" id="UP000887560">
    <property type="component" value="Unplaced"/>
</dbReference>
<dbReference type="InterPro" id="IPR029058">
    <property type="entry name" value="AB_hydrolase_fold"/>
</dbReference>
<organism evidence="1 2">
    <name type="scientific">Meloidogyne floridensis</name>
    <dbReference type="NCBI Taxonomy" id="298350"/>
    <lineage>
        <taxon>Eukaryota</taxon>
        <taxon>Metazoa</taxon>
        <taxon>Ecdysozoa</taxon>
        <taxon>Nematoda</taxon>
        <taxon>Chromadorea</taxon>
        <taxon>Rhabditida</taxon>
        <taxon>Tylenchina</taxon>
        <taxon>Tylenchomorpha</taxon>
        <taxon>Tylenchoidea</taxon>
        <taxon>Meloidogynidae</taxon>
        <taxon>Meloidogyninae</taxon>
        <taxon>Meloidogyne</taxon>
    </lineage>
</organism>
<keyword evidence="1" id="KW-1185">Reference proteome</keyword>
<evidence type="ECO:0000313" key="2">
    <source>
        <dbReference type="WBParaSite" id="scf7180000418336.g2315"/>
    </source>
</evidence>
<sequence>MDNFIRLKLFPLAAAAYGSDKNINECLAKIYPDFQFIKRWVFKCQGVDAHCAAYIAVSLTDQAIILAFRGTDTFWQLTHEVLETLLFKKVLSVFGHGYVCLNI</sequence>
<name>A0A915NM65_9BILA</name>
<dbReference type="WBParaSite" id="scf7180000418336.g2315">
    <property type="protein sequence ID" value="scf7180000418336.g2315"/>
    <property type="gene ID" value="scf7180000418336.g2315"/>
</dbReference>
<proteinExistence type="predicted"/>
<dbReference type="PANTHER" id="PTHR45908">
    <property type="entry name" value="PROTEIN CBG11750-RELATED"/>
    <property type="match status" value="1"/>
</dbReference>
<dbReference type="AlphaFoldDB" id="A0A915NM65"/>
<protein>
    <submittedName>
        <fullName evidence="2">Uncharacterized protein</fullName>
    </submittedName>
</protein>
<dbReference type="SUPFAM" id="SSF53474">
    <property type="entry name" value="alpha/beta-Hydrolases"/>
    <property type="match status" value="1"/>
</dbReference>
<reference evidence="2" key="1">
    <citation type="submission" date="2022-11" db="UniProtKB">
        <authorList>
            <consortium name="WormBaseParasite"/>
        </authorList>
    </citation>
    <scope>IDENTIFICATION</scope>
</reference>